<dbReference type="AlphaFoldDB" id="A0A212KD59"/>
<dbReference type="EMBL" id="FLUP01000001">
    <property type="protein sequence ID" value="SBW09577.1"/>
    <property type="molecule type" value="Genomic_DNA"/>
</dbReference>
<sequence>MFYMARRLHGNSSPAHYDKTARHFLHSKADIAAAELPQMNRKPAPIKKNHKYVTI</sequence>
<accession>A0A212KD59</accession>
<reference evidence="1" key="1">
    <citation type="submission" date="2016-04" db="EMBL/GenBank/DDBJ databases">
        <authorList>
            <person name="Evans L.H."/>
            <person name="Alamgir A."/>
            <person name="Owens N."/>
            <person name="Weber N.D."/>
            <person name="Virtaneva K."/>
            <person name="Barbian K."/>
            <person name="Babar A."/>
            <person name="Rosenke K."/>
        </authorList>
    </citation>
    <scope>NUCLEOTIDE SEQUENCE</scope>
    <source>
        <strain evidence="1">92-2</strain>
    </source>
</reference>
<gene>
    <name evidence="1" type="ORF">KM92DES2_12736</name>
</gene>
<organism evidence="1">
    <name type="scientific">uncultured Desulfovibrio sp</name>
    <dbReference type="NCBI Taxonomy" id="167968"/>
    <lineage>
        <taxon>Bacteria</taxon>
        <taxon>Pseudomonadati</taxon>
        <taxon>Thermodesulfobacteriota</taxon>
        <taxon>Desulfovibrionia</taxon>
        <taxon>Desulfovibrionales</taxon>
        <taxon>Desulfovibrionaceae</taxon>
        <taxon>Desulfovibrio</taxon>
        <taxon>environmental samples</taxon>
    </lineage>
</organism>
<protein>
    <submittedName>
        <fullName evidence="1">Uncharacterized protein</fullName>
    </submittedName>
</protein>
<evidence type="ECO:0000313" key="1">
    <source>
        <dbReference type="EMBL" id="SBW09577.1"/>
    </source>
</evidence>
<proteinExistence type="predicted"/>
<name>A0A212KD59_9BACT</name>